<evidence type="ECO:0000313" key="3">
    <source>
        <dbReference type="Proteomes" id="UP000248405"/>
    </source>
</evidence>
<evidence type="ECO:0000313" key="2">
    <source>
        <dbReference type="EMBL" id="PYH67926.1"/>
    </source>
</evidence>
<feature type="transmembrane region" description="Helical" evidence="1">
    <location>
        <begin position="6"/>
        <end position="24"/>
    </location>
</feature>
<reference evidence="2" key="1">
    <citation type="submission" date="2016-12" db="EMBL/GenBank/DDBJ databases">
        <title>The genomes of Aspergillus section Nigri reveals drivers in fungal speciation.</title>
        <authorList>
            <consortium name="DOE Joint Genome Institute"/>
            <person name="Vesth T.C."/>
            <person name="Nybo J."/>
            <person name="Theobald S."/>
            <person name="Brandl J."/>
            <person name="Frisvad J.C."/>
            <person name="Nielsen K.F."/>
            <person name="Lyhne E.K."/>
            <person name="Kogle M.E."/>
            <person name="Kuo A."/>
            <person name="Riley R."/>
            <person name="Clum A."/>
            <person name="Nolan M."/>
            <person name="Lipzen A."/>
            <person name="Salamov A."/>
            <person name="Henrissat B."/>
            <person name="Wiebenga A."/>
            <person name="De Vries R.P."/>
            <person name="Grigoriev I.V."/>
            <person name="Mortensen U.H."/>
            <person name="Andersen M.R."/>
            <person name="Baker S.E."/>
        </authorList>
    </citation>
    <scope>NUCLEOTIDE SEQUENCE [LARGE SCALE GENOMIC DNA]</scope>
    <source>
        <strain evidence="2">CBS 113365</strain>
    </source>
</reference>
<organism evidence="2 3">
    <name type="scientific">Aspergillus vadensis (strain CBS 113365 / IMI 142717 / IBT 24658)</name>
    <dbReference type="NCBI Taxonomy" id="1448311"/>
    <lineage>
        <taxon>Eukaryota</taxon>
        <taxon>Fungi</taxon>
        <taxon>Dikarya</taxon>
        <taxon>Ascomycota</taxon>
        <taxon>Pezizomycotina</taxon>
        <taxon>Eurotiomycetes</taxon>
        <taxon>Eurotiomycetidae</taxon>
        <taxon>Eurotiales</taxon>
        <taxon>Aspergillaceae</taxon>
        <taxon>Aspergillus</taxon>
        <taxon>Aspergillus subgen. Circumdati</taxon>
    </lineage>
</organism>
<proteinExistence type="predicted"/>
<sequence length="123" mass="14163">MLSLSVVLLFYPFISSLLPSHFIYNRNKNEKFKAVQHLPYFILGCSLLDTPSRNPDSRVWRQGRTRDRILQHLNSQTAISVITLLSGFLFPCVSRFKLPWSMPLPFGAEKKGGCSISMMRFPR</sequence>
<gene>
    <name evidence="2" type="ORF">BO88DRAFT_72439</name>
</gene>
<dbReference type="AlphaFoldDB" id="A0A319B562"/>
<keyword evidence="3" id="KW-1185">Reference proteome</keyword>
<keyword evidence="1" id="KW-0472">Membrane</keyword>
<protein>
    <submittedName>
        <fullName evidence="2">Uncharacterized protein</fullName>
    </submittedName>
</protein>
<dbReference type="RefSeq" id="XP_025561720.1">
    <property type="nucleotide sequence ID" value="XM_025713088.1"/>
</dbReference>
<evidence type="ECO:0000256" key="1">
    <source>
        <dbReference type="SAM" id="Phobius"/>
    </source>
</evidence>
<keyword evidence="1" id="KW-1133">Transmembrane helix</keyword>
<name>A0A319B562_ASPVC</name>
<dbReference type="Proteomes" id="UP000248405">
    <property type="component" value="Unassembled WGS sequence"/>
</dbReference>
<keyword evidence="1" id="KW-0812">Transmembrane</keyword>
<accession>A0A319B562</accession>
<dbReference type="GeneID" id="37217680"/>
<dbReference type="EMBL" id="KZ821628">
    <property type="protein sequence ID" value="PYH67926.1"/>
    <property type="molecule type" value="Genomic_DNA"/>
</dbReference>